<reference evidence="1 2" key="1">
    <citation type="journal article" date="2014" name="Genome Announc.">
        <title>Draft Genome Sequences of Marine Flavobacterium Nonlabens Strains NR17, NR24, NR27, NR32, NR33, and Ara13.</title>
        <authorList>
            <person name="Nakanishi M."/>
            <person name="Meirelles P."/>
            <person name="Suzuki R."/>
            <person name="Takatani N."/>
            <person name="Mino S."/>
            <person name="Suda W."/>
            <person name="Oshima K."/>
            <person name="Hattori M."/>
            <person name="Ohkuma M."/>
            <person name="Hosokawa M."/>
            <person name="Miyashita K."/>
            <person name="Thompson F.L."/>
            <person name="Niwa A."/>
            <person name="Sawabe T."/>
            <person name="Sawabe T."/>
        </authorList>
    </citation>
    <scope>NUCLEOTIDE SEQUENCE [LARGE SCALE GENOMIC DNA]</scope>
    <source>
        <strain evidence="2">JCM19296</strain>
    </source>
</reference>
<dbReference type="AlphaFoldDB" id="A0A081DGQ5"/>
<accession>A0A081DGQ5</accession>
<dbReference type="Proteomes" id="UP000028980">
    <property type="component" value="Unassembled WGS sequence"/>
</dbReference>
<sequence length="147" mass="17049">MKYFFATLLHIELLDFEKECLEIMPGLKLTDDSSKLNGFLNPDIEALIGGIEYNHIKNSEAILFFEYEDEDIEEHFSEFTNLELLGLILHWIDDFLKNSWILKDNAVVCDNAYLIDEPKKENAECSSQRLNYIHSLSEGGIDKIKFP</sequence>
<dbReference type="EMBL" id="BBLG01000036">
    <property type="protein sequence ID" value="GAK78101.1"/>
    <property type="molecule type" value="Genomic_DNA"/>
</dbReference>
<evidence type="ECO:0000313" key="2">
    <source>
        <dbReference type="Proteomes" id="UP000028980"/>
    </source>
</evidence>
<gene>
    <name evidence="1" type="ORF">JCM19296_3715</name>
</gene>
<protein>
    <submittedName>
        <fullName evidence="1">Uncharacterized protein</fullName>
    </submittedName>
</protein>
<name>A0A081DGQ5_NONUL</name>
<proteinExistence type="predicted"/>
<comment type="caution">
    <text evidence="1">The sequence shown here is derived from an EMBL/GenBank/DDBJ whole genome shotgun (WGS) entry which is preliminary data.</text>
</comment>
<organism evidence="1 2">
    <name type="scientific">Nonlabens ulvanivorans</name>
    <name type="common">Persicivirga ulvanivorans</name>
    <dbReference type="NCBI Taxonomy" id="906888"/>
    <lineage>
        <taxon>Bacteria</taxon>
        <taxon>Pseudomonadati</taxon>
        <taxon>Bacteroidota</taxon>
        <taxon>Flavobacteriia</taxon>
        <taxon>Flavobacteriales</taxon>
        <taxon>Flavobacteriaceae</taxon>
        <taxon>Nonlabens</taxon>
    </lineage>
</organism>
<evidence type="ECO:0000313" key="1">
    <source>
        <dbReference type="EMBL" id="GAK78101.1"/>
    </source>
</evidence>